<evidence type="ECO:0000313" key="3">
    <source>
        <dbReference type="Proteomes" id="UP000222310"/>
    </source>
</evidence>
<dbReference type="EMBL" id="LAHD01000173">
    <property type="protein sequence ID" value="PHJ94031.1"/>
    <property type="molecule type" value="Genomic_DNA"/>
</dbReference>
<evidence type="ECO:0000313" key="2">
    <source>
        <dbReference type="EMBL" id="PHJ94031.1"/>
    </source>
</evidence>
<dbReference type="GeneID" id="57097348"/>
<organism evidence="2 3">
    <name type="scientific">Nostoc linckia z8</name>
    <dbReference type="NCBI Taxonomy" id="1628746"/>
    <lineage>
        <taxon>Bacteria</taxon>
        <taxon>Bacillati</taxon>
        <taxon>Cyanobacteriota</taxon>
        <taxon>Cyanophyceae</taxon>
        <taxon>Nostocales</taxon>
        <taxon>Nostocaceae</taxon>
        <taxon>Nostoc</taxon>
    </lineage>
</organism>
<name>A0A9Q6EI21_NOSLI</name>
<accession>A0A9Q6EI21</accession>
<dbReference type="AlphaFoldDB" id="A0A9Q6EI21"/>
<dbReference type="Proteomes" id="UP000222310">
    <property type="component" value="Unassembled WGS sequence"/>
</dbReference>
<dbReference type="RefSeq" id="WP_099072898.1">
    <property type="nucleotide sequence ID" value="NZ_LAHD01000173.1"/>
</dbReference>
<comment type="caution">
    <text evidence="2">The sequence shown here is derived from an EMBL/GenBank/DDBJ whole genome shotgun (WGS) entry which is preliminary data.</text>
</comment>
<gene>
    <name evidence="2" type="ORF">VF08_34445</name>
</gene>
<proteinExistence type="predicted"/>
<sequence>MAERKSRFAGLRDLQKGQPPVEPEAVVKESLTTETEEGEAPAETPASVEKRTVGRPRGRRSDPNYTQISAYVPLDLVLDVQEALAKDKRRTRRRTAMTASELVENLLRDWLEKQKAGEAE</sequence>
<reference evidence="2 3" key="1">
    <citation type="submission" date="2015-02" db="EMBL/GenBank/DDBJ databases">
        <title>Nostoc linckia genome annotation.</title>
        <authorList>
            <person name="Zhou Z."/>
        </authorList>
    </citation>
    <scope>NUCLEOTIDE SEQUENCE [LARGE SCALE GENOMIC DNA]</scope>
    <source>
        <strain evidence="3">z8</strain>
    </source>
</reference>
<protein>
    <submittedName>
        <fullName evidence="2">Uncharacterized protein</fullName>
    </submittedName>
</protein>
<feature type="region of interest" description="Disordered" evidence="1">
    <location>
        <begin position="1"/>
        <end position="66"/>
    </location>
</feature>
<evidence type="ECO:0000256" key="1">
    <source>
        <dbReference type="SAM" id="MobiDB-lite"/>
    </source>
</evidence>